<dbReference type="InterPro" id="IPR050321">
    <property type="entry name" value="Glycosyltr_2/OpgH_subfam"/>
</dbReference>
<dbReference type="AlphaFoldDB" id="A0A8T0GTG4"/>
<dbReference type="GO" id="GO:0016020">
    <property type="term" value="C:membrane"/>
    <property type="evidence" value="ECO:0007669"/>
    <property type="project" value="UniProtKB-SubCell"/>
</dbReference>
<name>A0A8T0GTG4_CERPU</name>
<evidence type="ECO:0000256" key="7">
    <source>
        <dbReference type="SAM" id="Phobius"/>
    </source>
</evidence>
<dbReference type="Gene3D" id="3.90.550.10">
    <property type="entry name" value="Spore Coat Polysaccharide Biosynthesis Protein SpsA, Chain A"/>
    <property type="match status" value="1"/>
</dbReference>
<dbReference type="PANTHER" id="PTHR43867:SF2">
    <property type="entry name" value="CELLULOSE SYNTHASE CATALYTIC SUBUNIT A [UDP-FORMING]"/>
    <property type="match status" value="1"/>
</dbReference>
<keyword evidence="2" id="KW-0328">Glycosyltransferase</keyword>
<evidence type="ECO:0000256" key="2">
    <source>
        <dbReference type="ARBA" id="ARBA00022676"/>
    </source>
</evidence>
<feature type="transmembrane region" description="Helical" evidence="7">
    <location>
        <begin position="47"/>
        <end position="64"/>
    </location>
</feature>
<feature type="transmembrane region" description="Helical" evidence="7">
    <location>
        <begin position="520"/>
        <end position="538"/>
    </location>
</feature>
<evidence type="ECO:0000313" key="8">
    <source>
        <dbReference type="EMBL" id="KAG0562991.1"/>
    </source>
</evidence>
<feature type="transmembrane region" description="Helical" evidence="7">
    <location>
        <begin position="390"/>
        <end position="412"/>
    </location>
</feature>
<keyword evidence="5 7" id="KW-1133">Transmembrane helix</keyword>
<dbReference type="InterPro" id="IPR029044">
    <property type="entry name" value="Nucleotide-diphossugar_trans"/>
</dbReference>
<keyword evidence="3" id="KW-0808">Transferase</keyword>
<proteinExistence type="predicted"/>
<evidence type="ECO:0000256" key="4">
    <source>
        <dbReference type="ARBA" id="ARBA00022692"/>
    </source>
</evidence>
<feature type="transmembrane region" description="Helical" evidence="7">
    <location>
        <begin position="424"/>
        <end position="446"/>
    </location>
</feature>
<sequence>MGWIKEAVGYKSIKTNDDVEMAQADSVENGKPRKHMSRDHYRKVKHFALYSLLMVLGLIMQTNYLAYKFYIYSLHPDEVMHRPWLVILLLCECVYLITALFSAADHLLPPSSRPDLGLLDTNHSTTPTVDIFIPTCKEPTEVPMEAVKAALAMDYPADLMKVFVLDDGGDDDLRAFCDDLKVETPGRVVYIRREKLKGVPHNFKCGNMNNGLKYSEAEYVVMMDADMILHPSYLRRLLPHITNSPDVSFVQVPQAFYNLPIGDPLNDSCSMGYDRILPNRDSVGTATCVGTGTLFRRKHLDEIGGFQPQSITEDTMTAFTLFNRGYESVYLNEKLQIGLTPWTFEGYIKQRTRWGKGAIQQYSASWRACLGRGSQLNFVQKLFYFYHTGYYFVSFFNVLLMGTLLGALAFNWKLSVGTAIENLTLVKCLTFYLLSVRISWIALWLNMPQGVLMRNREESHFWWITPYFLQMCVESLRDFQATFVFVPTSNIDKAAAAGQGSQSGMIPLWMTKCATQVNQVKWHLAFVIISMSVVIGRASHAFATNDCGEAFLVVGLSLFLICVSAHMLIPVVFVFFSPNFKPSQRKSLIRFNADGVPQFTPEDCVPKWSWTVVPYEILSWITLIFWTTVLVFVMKNPSGHVVHSWCKA</sequence>
<dbReference type="Proteomes" id="UP000822688">
    <property type="component" value="Chromosome 9"/>
</dbReference>
<evidence type="ECO:0000256" key="6">
    <source>
        <dbReference type="ARBA" id="ARBA00023136"/>
    </source>
</evidence>
<accession>A0A8T0GTG4</accession>
<evidence type="ECO:0000313" key="9">
    <source>
        <dbReference type="Proteomes" id="UP000822688"/>
    </source>
</evidence>
<comment type="caution">
    <text evidence="8">The sequence shown here is derived from an EMBL/GenBank/DDBJ whole genome shotgun (WGS) entry which is preliminary data.</text>
</comment>
<dbReference type="PANTHER" id="PTHR43867">
    <property type="entry name" value="CELLULOSE SYNTHASE CATALYTIC SUBUNIT A [UDP-FORMING]"/>
    <property type="match status" value="1"/>
</dbReference>
<dbReference type="SUPFAM" id="SSF53448">
    <property type="entry name" value="Nucleotide-diphospho-sugar transferases"/>
    <property type="match status" value="1"/>
</dbReference>
<dbReference type="GO" id="GO:0016757">
    <property type="term" value="F:glycosyltransferase activity"/>
    <property type="evidence" value="ECO:0007669"/>
    <property type="project" value="UniProtKB-KW"/>
</dbReference>
<protein>
    <submittedName>
        <fullName evidence="8">Uncharacterized protein</fullName>
    </submittedName>
</protein>
<evidence type="ECO:0000256" key="3">
    <source>
        <dbReference type="ARBA" id="ARBA00022679"/>
    </source>
</evidence>
<comment type="subcellular location">
    <subcellularLocation>
        <location evidence="1">Membrane</location>
        <topology evidence="1">Multi-pass membrane protein</topology>
    </subcellularLocation>
</comment>
<feature type="transmembrane region" description="Helical" evidence="7">
    <location>
        <begin position="84"/>
        <end position="104"/>
    </location>
</feature>
<gene>
    <name evidence="8" type="ORF">KC19_9G187900</name>
</gene>
<dbReference type="CDD" id="cd06421">
    <property type="entry name" value="CESA_CelA_like"/>
    <property type="match status" value="1"/>
</dbReference>
<evidence type="ECO:0000256" key="5">
    <source>
        <dbReference type="ARBA" id="ARBA00022989"/>
    </source>
</evidence>
<feature type="transmembrane region" description="Helical" evidence="7">
    <location>
        <begin position="550"/>
        <end position="576"/>
    </location>
</feature>
<keyword evidence="4 7" id="KW-0812">Transmembrane</keyword>
<keyword evidence="6 7" id="KW-0472">Membrane</keyword>
<feature type="transmembrane region" description="Helical" evidence="7">
    <location>
        <begin position="617"/>
        <end position="634"/>
    </location>
</feature>
<organism evidence="8 9">
    <name type="scientific">Ceratodon purpureus</name>
    <name type="common">Fire moss</name>
    <name type="synonym">Dicranum purpureum</name>
    <dbReference type="NCBI Taxonomy" id="3225"/>
    <lineage>
        <taxon>Eukaryota</taxon>
        <taxon>Viridiplantae</taxon>
        <taxon>Streptophyta</taxon>
        <taxon>Embryophyta</taxon>
        <taxon>Bryophyta</taxon>
        <taxon>Bryophytina</taxon>
        <taxon>Bryopsida</taxon>
        <taxon>Dicranidae</taxon>
        <taxon>Pseudoditrichales</taxon>
        <taxon>Ditrichaceae</taxon>
        <taxon>Ceratodon</taxon>
    </lineage>
</organism>
<dbReference type="Pfam" id="PF13641">
    <property type="entry name" value="Glyco_tranf_2_3"/>
    <property type="match status" value="1"/>
</dbReference>
<keyword evidence="9" id="KW-1185">Reference proteome</keyword>
<dbReference type="EMBL" id="CM026430">
    <property type="protein sequence ID" value="KAG0562991.1"/>
    <property type="molecule type" value="Genomic_DNA"/>
</dbReference>
<evidence type="ECO:0000256" key="1">
    <source>
        <dbReference type="ARBA" id="ARBA00004141"/>
    </source>
</evidence>
<reference evidence="8" key="1">
    <citation type="submission" date="2020-06" db="EMBL/GenBank/DDBJ databases">
        <title>WGS assembly of Ceratodon purpureus strain R40.</title>
        <authorList>
            <person name="Carey S.B."/>
            <person name="Jenkins J."/>
            <person name="Shu S."/>
            <person name="Lovell J.T."/>
            <person name="Sreedasyam A."/>
            <person name="Maumus F."/>
            <person name="Tiley G.P."/>
            <person name="Fernandez-Pozo N."/>
            <person name="Barry K."/>
            <person name="Chen C."/>
            <person name="Wang M."/>
            <person name="Lipzen A."/>
            <person name="Daum C."/>
            <person name="Saski C.A."/>
            <person name="Payton A.C."/>
            <person name="Mcbreen J.C."/>
            <person name="Conrad R.E."/>
            <person name="Kollar L.M."/>
            <person name="Olsson S."/>
            <person name="Huttunen S."/>
            <person name="Landis J.B."/>
            <person name="Wickett N.J."/>
            <person name="Johnson M.G."/>
            <person name="Rensing S.A."/>
            <person name="Grimwood J."/>
            <person name="Schmutz J."/>
            <person name="Mcdaniel S.F."/>
        </authorList>
    </citation>
    <scope>NUCLEOTIDE SEQUENCE</scope>
    <source>
        <strain evidence="8">R40</strain>
    </source>
</reference>